<evidence type="ECO:0000256" key="2">
    <source>
        <dbReference type="SAM" id="Phobius"/>
    </source>
</evidence>
<protein>
    <submittedName>
        <fullName evidence="3">Uncharacterized protein</fullName>
    </submittedName>
</protein>
<dbReference type="OrthoDB" id="5411041at2759"/>
<keyword evidence="2" id="KW-0812">Transmembrane</keyword>
<evidence type="ECO:0000313" key="3">
    <source>
        <dbReference type="EMBL" id="KEF54219.1"/>
    </source>
</evidence>
<feature type="compositionally biased region" description="Basic and acidic residues" evidence="1">
    <location>
        <begin position="102"/>
        <end position="114"/>
    </location>
</feature>
<feature type="transmembrane region" description="Helical" evidence="2">
    <location>
        <begin position="32"/>
        <end position="51"/>
    </location>
</feature>
<dbReference type="AlphaFoldDB" id="A0A072P267"/>
<keyword evidence="2" id="KW-0472">Membrane</keyword>
<dbReference type="GeneID" id="25284922"/>
<name>A0A072P267_9EURO</name>
<keyword evidence="2" id="KW-1133">Transmembrane helix</keyword>
<dbReference type="EMBL" id="AMGV01000011">
    <property type="protein sequence ID" value="KEF54219.1"/>
    <property type="molecule type" value="Genomic_DNA"/>
</dbReference>
<keyword evidence="4" id="KW-1185">Reference proteome</keyword>
<dbReference type="VEuPathDB" id="FungiDB:A1O9_10015"/>
<dbReference type="HOGENOM" id="CLU_090064_1_0_1"/>
<reference evidence="3 4" key="1">
    <citation type="submission" date="2013-03" db="EMBL/GenBank/DDBJ databases">
        <title>The Genome Sequence of Exophiala aquamarina CBS 119918.</title>
        <authorList>
            <consortium name="The Broad Institute Genomics Platform"/>
            <person name="Cuomo C."/>
            <person name="de Hoog S."/>
            <person name="Gorbushina A."/>
            <person name="Walker B."/>
            <person name="Young S.K."/>
            <person name="Zeng Q."/>
            <person name="Gargeya S."/>
            <person name="Fitzgerald M."/>
            <person name="Haas B."/>
            <person name="Abouelleil A."/>
            <person name="Allen A.W."/>
            <person name="Alvarado L."/>
            <person name="Arachchi H.M."/>
            <person name="Berlin A.M."/>
            <person name="Chapman S.B."/>
            <person name="Gainer-Dewar J."/>
            <person name="Goldberg J."/>
            <person name="Griggs A."/>
            <person name="Gujja S."/>
            <person name="Hansen M."/>
            <person name="Howarth C."/>
            <person name="Imamovic A."/>
            <person name="Ireland A."/>
            <person name="Larimer J."/>
            <person name="McCowan C."/>
            <person name="Murphy C."/>
            <person name="Pearson M."/>
            <person name="Poon T.W."/>
            <person name="Priest M."/>
            <person name="Roberts A."/>
            <person name="Saif S."/>
            <person name="Shea T."/>
            <person name="Sisk P."/>
            <person name="Sykes S."/>
            <person name="Wortman J."/>
            <person name="Nusbaum C."/>
            <person name="Birren B."/>
        </authorList>
    </citation>
    <scope>NUCLEOTIDE SEQUENCE [LARGE SCALE GENOMIC DNA]</scope>
    <source>
        <strain evidence="3 4">CBS 119918</strain>
    </source>
</reference>
<evidence type="ECO:0000313" key="4">
    <source>
        <dbReference type="Proteomes" id="UP000027920"/>
    </source>
</evidence>
<evidence type="ECO:0000256" key="1">
    <source>
        <dbReference type="SAM" id="MobiDB-lite"/>
    </source>
</evidence>
<gene>
    <name evidence="3" type="ORF">A1O9_10015</name>
</gene>
<comment type="caution">
    <text evidence="3">The sequence shown here is derived from an EMBL/GenBank/DDBJ whole genome shotgun (WGS) entry which is preliminary data.</text>
</comment>
<feature type="region of interest" description="Disordered" evidence="1">
    <location>
        <begin position="102"/>
        <end position="128"/>
    </location>
</feature>
<sequence>MSSSNPIKGSSNKGDDFHFDERAQMRNDYDRFLNTVTLGTLFVAPILIAMPPRKLDFYTFSLGSAWFAAASYRNLPARTLHRFQDVGGMPRAARDLQERERLRGDARESRRLLEEPGAVPEKTTSKKTRALLEDKAKEIWMGGETEGWKERRLREERERLAKGETYGSMIMDQIWEVWNWGGKSGNDADGDRLRQGPSSKNG</sequence>
<dbReference type="RefSeq" id="XP_013256809.1">
    <property type="nucleotide sequence ID" value="XM_013401355.1"/>
</dbReference>
<accession>A0A072P267</accession>
<proteinExistence type="predicted"/>
<dbReference type="Proteomes" id="UP000027920">
    <property type="component" value="Unassembled WGS sequence"/>
</dbReference>
<organism evidence="3 4">
    <name type="scientific">Exophiala aquamarina CBS 119918</name>
    <dbReference type="NCBI Taxonomy" id="1182545"/>
    <lineage>
        <taxon>Eukaryota</taxon>
        <taxon>Fungi</taxon>
        <taxon>Dikarya</taxon>
        <taxon>Ascomycota</taxon>
        <taxon>Pezizomycotina</taxon>
        <taxon>Eurotiomycetes</taxon>
        <taxon>Chaetothyriomycetidae</taxon>
        <taxon>Chaetothyriales</taxon>
        <taxon>Herpotrichiellaceae</taxon>
        <taxon>Exophiala</taxon>
    </lineage>
</organism>